<comment type="catalytic activity">
    <reaction evidence="10">
        <text>L-seryl-[protein] + ATP = O-phospho-L-seryl-[protein] + ADP + H(+)</text>
        <dbReference type="Rhea" id="RHEA:17989"/>
        <dbReference type="Rhea" id="RHEA-COMP:9863"/>
        <dbReference type="Rhea" id="RHEA-COMP:11604"/>
        <dbReference type="ChEBI" id="CHEBI:15378"/>
        <dbReference type="ChEBI" id="CHEBI:29999"/>
        <dbReference type="ChEBI" id="CHEBI:30616"/>
        <dbReference type="ChEBI" id="CHEBI:83421"/>
        <dbReference type="ChEBI" id="CHEBI:456216"/>
        <dbReference type="EC" id="2.7.11.1"/>
    </reaction>
</comment>
<organism evidence="14 15">
    <name type="scientific">Ascoidea rubescens DSM 1968</name>
    <dbReference type="NCBI Taxonomy" id="1344418"/>
    <lineage>
        <taxon>Eukaryota</taxon>
        <taxon>Fungi</taxon>
        <taxon>Dikarya</taxon>
        <taxon>Ascomycota</taxon>
        <taxon>Saccharomycotina</taxon>
        <taxon>Saccharomycetes</taxon>
        <taxon>Ascoideaceae</taxon>
        <taxon>Ascoidea</taxon>
    </lineage>
</organism>
<keyword evidence="4" id="KW-0597">Phosphoprotein</keyword>
<proteinExistence type="inferred from homology"/>
<evidence type="ECO:0000256" key="3">
    <source>
        <dbReference type="ARBA" id="ARBA00022527"/>
    </source>
</evidence>
<evidence type="ECO:0000256" key="7">
    <source>
        <dbReference type="ARBA" id="ARBA00022777"/>
    </source>
</evidence>
<dbReference type="SUPFAM" id="SSF56112">
    <property type="entry name" value="Protein kinase-like (PK-like)"/>
    <property type="match status" value="1"/>
</dbReference>
<sequence length="517" mass="59635">NNNFNHNRPIYTRQSSNQYLTNDYYRDPSNPKWKHEAIFDISNPNTQIEISVYDSVDNDRFLGYFNIHLNLAVLTEASNWYTLKPRNNDDHVTGKVQIKYIYTTHNKKRKYGPEDFQILKMLGKGTFGQVYLALKKDNNRVYAMKTLSKNYIAKKKEIAHTLSERDILVKASKGPFIINLKFAFQTPDNLYFVTDYMAGGELFYLLQKEKKFTEERTKFYVAELLCALEILHNEGVIYRDLKPENILLDANGHIALCDFGLSKLNIIQDHRAKTFCGTTEYLAPEILLDESGYTKMVDFWSLGVLIFEMICGWSPFYAETNQQMYKNIAYGRVRFPRGALSPEGRQFVKGLLNRNPVNRLGSNGDVAELKAQPFFSDIDWNLLVQKKIPPPYKPPLRNETDVSNFDPEFTQTTGSAITRGFYGPNTPLSPNTQANFNGFTYVGESTLDDNYGSVTNKRKSLYNVSRSLIPGNPNLPPEEDVIDDDLDYAEEDEHQLDQMYINHMDLDDAYDMDQNYI</sequence>
<dbReference type="Pfam" id="PF00433">
    <property type="entry name" value="Pkinase_C"/>
    <property type="match status" value="1"/>
</dbReference>
<dbReference type="InterPro" id="IPR017892">
    <property type="entry name" value="Pkinase_C"/>
</dbReference>
<evidence type="ECO:0000256" key="6">
    <source>
        <dbReference type="ARBA" id="ARBA00022741"/>
    </source>
</evidence>
<dbReference type="Gene3D" id="1.10.510.10">
    <property type="entry name" value="Transferase(Phosphotransferase) domain 1"/>
    <property type="match status" value="1"/>
</dbReference>
<dbReference type="FunFam" id="1.10.510.10:FF:000008">
    <property type="entry name" value="Non-specific serine/threonine protein kinase"/>
    <property type="match status" value="1"/>
</dbReference>
<dbReference type="PANTHER" id="PTHR24351">
    <property type="entry name" value="RIBOSOMAL PROTEIN S6 KINASE"/>
    <property type="match status" value="1"/>
</dbReference>
<dbReference type="InterPro" id="IPR000008">
    <property type="entry name" value="C2_dom"/>
</dbReference>
<dbReference type="PROSITE" id="PS51285">
    <property type="entry name" value="AGC_KINASE_CTER"/>
    <property type="match status" value="1"/>
</dbReference>
<dbReference type="EMBL" id="KV454487">
    <property type="protein sequence ID" value="ODV59242.1"/>
    <property type="molecule type" value="Genomic_DNA"/>
</dbReference>
<dbReference type="Gene3D" id="3.30.200.20">
    <property type="entry name" value="Phosphorylase Kinase, domain 1"/>
    <property type="match status" value="1"/>
</dbReference>
<feature type="domain" description="Protein kinase" evidence="12">
    <location>
        <begin position="116"/>
        <end position="375"/>
    </location>
</feature>
<evidence type="ECO:0000256" key="11">
    <source>
        <dbReference type="PROSITE-ProRule" id="PRU10141"/>
    </source>
</evidence>
<evidence type="ECO:0000256" key="1">
    <source>
        <dbReference type="ARBA" id="ARBA00009903"/>
    </source>
</evidence>
<dbReference type="InterPro" id="IPR011009">
    <property type="entry name" value="Kinase-like_dom_sf"/>
</dbReference>
<dbReference type="PROSITE" id="PS50011">
    <property type="entry name" value="PROTEIN_KINASE_DOM"/>
    <property type="match status" value="1"/>
</dbReference>
<evidence type="ECO:0000313" key="15">
    <source>
        <dbReference type="Proteomes" id="UP000095038"/>
    </source>
</evidence>
<dbReference type="InterPro" id="IPR000961">
    <property type="entry name" value="AGC-kinase_C"/>
</dbReference>
<evidence type="ECO:0000259" key="12">
    <source>
        <dbReference type="PROSITE" id="PS50011"/>
    </source>
</evidence>
<evidence type="ECO:0000259" key="13">
    <source>
        <dbReference type="PROSITE" id="PS51285"/>
    </source>
</evidence>
<comment type="catalytic activity">
    <reaction evidence="9">
        <text>L-threonyl-[protein] + ATP = O-phospho-L-threonyl-[protein] + ADP + H(+)</text>
        <dbReference type="Rhea" id="RHEA:46608"/>
        <dbReference type="Rhea" id="RHEA-COMP:11060"/>
        <dbReference type="Rhea" id="RHEA-COMP:11605"/>
        <dbReference type="ChEBI" id="CHEBI:15378"/>
        <dbReference type="ChEBI" id="CHEBI:30013"/>
        <dbReference type="ChEBI" id="CHEBI:30616"/>
        <dbReference type="ChEBI" id="CHEBI:61977"/>
        <dbReference type="ChEBI" id="CHEBI:456216"/>
        <dbReference type="EC" id="2.7.11.1"/>
    </reaction>
</comment>
<keyword evidence="15" id="KW-1185">Reference proteome</keyword>
<reference evidence="15" key="1">
    <citation type="submission" date="2016-05" db="EMBL/GenBank/DDBJ databases">
        <title>Comparative genomics of biotechnologically important yeasts.</title>
        <authorList>
            <consortium name="DOE Joint Genome Institute"/>
            <person name="Riley R."/>
            <person name="Haridas S."/>
            <person name="Wolfe K.H."/>
            <person name="Lopes M.R."/>
            <person name="Hittinger C.T."/>
            <person name="Goker M."/>
            <person name="Salamov A."/>
            <person name="Wisecaver J."/>
            <person name="Long T.M."/>
            <person name="Aerts A.L."/>
            <person name="Barry K."/>
            <person name="Choi C."/>
            <person name="Clum A."/>
            <person name="Coughlan A.Y."/>
            <person name="Deshpande S."/>
            <person name="Douglass A.P."/>
            <person name="Hanson S.J."/>
            <person name="Klenk H.-P."/>
            <person name="Labutti K."/>
            <person name="Lapidus A."/>
            <person name="Lindquist E."/>
            <person name="Lipzen A."/>
            <person name="Meier-Kolthoff J.P."/>
            <person name="Ohm R.A."/>
            <person name="Otillar R.P."/>
            <person name="Pangilinan J."/>
            <person name="Peng Y."/>
            <person name="Rokas A."/>
            <person name="Rosa C.A."/>
            <person name="Scheuner C."/>
            <person name="Sibirny A.A."/>
            <person name="Slot J.C."/>
            <person name="Stielow J.B."/>
            <person name="Sun H."/>
            <person name="Kurtzman C.P."/>
            <person name="Blackwell M."/>
            <person name="Grigoriev I.V."/>
            <person name="Jeffries T.W."/>
        </authorList>
    </citation>
    <scope>NUCLEOTIDE SEQUENCE [LARGE SCALE GENOMIC DNA]</scope>
    <source>
        <strain evidence="15">DSM 1968</strain>
    </source>
</reference>
<dbReference type="InterPro" id="IPR000719">
    <property type="entry name" value="Prot_kinase_dom"/>
</dbReference>
<dbReference type="SMART" id="SM00133">
    <property type="entry name" value="S_TK_X"/>
    <property type="match status" value="1"/>
</dbReference>
<accession>A0A1D2VCG0</accession>
<dbReference type="GO" id="GO:0004674">
    <property type="term" value="F:protein serine/threonine kinase activity"/>
    <property type="evidence" value="ECO:0007669"/>
    <property type="project" value="UniProtKB-KW"/>
</dbReference>
<dbReference type="Proteomes" id="UP000095038">
    <property type="component" value="Unassembled WGS sequence"/>
</dbReference>
<feature type="non-terminal residue" evidence="14">
    <location>
        <position position="1"/>
    </location>
</feature>
<dbReference type="OrthoDB" id="63267at2759"/>
<evidence type="ECO:0000256" key="2">
    <source>
        <dbReference type="ARBA" id="ARBA00012513"/>
    </source>
</evidence>
<dbReference type="SMART" id="SM00220">
    <property type="entry name" value="S_TKc"/>
    <property type="match status" value="1"/>
</dbReference>
<evidence type="ECO:0000256" key="9">
    <source>
        <dbReference type="ARBA" id="ARBA00047899"/>
    </source>
</evidence>
<dbReference type="STRING" id="1344418.A0A1D2VCG0"/>
<dbReference type="FunFam" id="3.30.200.20:FF:000524">
    <property type="entry name" value="Non-specific serine/threonine protein kinase"/>
    <property type="match status" value="1"/>
</dbReference>
<dbReference type="Pfam" id="PF00069">
    <property type="entry name" value="Pkinase"/>
    <property type="match status" value="1"/>
</dbReference>
<keyword evidence="6 11" id="KW-0547">Nucleotide-binding</keyword>
<dbReference type="SUPFAM" id="SSF49562">
    <property type="entry name" value="C2 domain (Calcium/lipid-binding domain, CaLB)"/>
    <property type="match status" value="1"/>
</dbReference>
<dbReference type="GO" id="GO:0005524">
    <property type="term" value="F:ATP binding"/>
    <property type="evidence" value="ECO:0007669"/>
    <property type="project" value="UniProtKB-UniRule"/>
</dbReference>
<dbReference type="InterPro" id="IPR008271">
    <property type="entry name" value="Ser/Thr_kinase_AS"/>
</dbReference>
<keyword evidence="7 14" id="KW-0418">Kinase</keyword>
<dbReference type="RefSeq" id="XP_020045549.1">
    <property type="nucleotide sequence ID" value="XM_020190818.1"/>
</dbReference>
<feature type="binding site" evidence="11">
    <location>
        <position position="155"/>
    </location>
    <ligand>
        <name>ATP</name>
        <dbReference type="ChEBI" id="CHEBI:30616"/>
    </ligand>
</feature>
<dbReference type="GeneID" id="30964454"/>
<evidence type="ECO:0000256" key="4">
    <source>
        <dbReference type="ARBA" id="ARBA00022553"/>
    </source>
</evidence>
<keyword evidence="5" id="KW-0808">Transferase</keyword>
<dbReference type="Pfam" id="PF00168">
    <property type="entry name" value="C2"/>
    <property type="match status" value="1"/>
</dbReference>
<dbReference type="InterPro" id="IPR017441">
    <property type="entry name" value="Protein_kinase_ATP_BS"/>
</dbReference>
<dbReference type="AlphaFoldDB" id="A0A1D2VCG0"/>
<gene>
    <name evidence="14" type="ORF">ASCRUDRAFT_38051</name>
</gene>
<dbReference type="EC" id="2.7.11.1" evidence="2"/>
<dbReference type="PROSITE" id="PS00107">
    <property type="entry name" value="PROTEIN_KINASE_ATP"/>
    <property type="match status" value="1"/>
</dbReference>
<dbReference type="FunCoup" id="A0A1D2VCG0">
    <property type="interactions" value="113"/>
</dbReference>
<comment type="similarity">
    <text evidence="1">Belongs to the protein kinase superfamily. AGC Ser/Thr protein kinase family.</text>
</comment>
<dbReference type="PROSITE" id="PS00108">
    <property type="entry name" value="PROTEIN_KINASE_ST"/>
    <property type="match status" value="1"/>
</dbReference>
<dbReference type="InParanoid" id="A0A1D2VCG0"/>
<feature type="domain" description="AGC-kinase C-terminal" evidence="13">
    <location>
        <begin position="376"/>
        <end position="451"/>
    </location>
</feature>
<name>A0A1D2VCG0_9ASCO</name>
<evidence type="ECO:0000256" key="5">
    <source>
        <dbReference type="ARBA" id="ARBA00022679"/>
    </source>
</evidence>
<dbReference type="InterPro" id="IPR035892">
    <property type="entry name" value="C2_domain_sf"/>
</dbReference>
<protein>
    <recommendedName>
        <fullName evidence="2">non-specific serine/threonine protein kinase</fullName>
        <ecNumber evidence="2">2.7.11.1</ecNumber>
    </recommendedName>
</protein>
<evidence type="ECO:0000313" key="14">
    <source>
        <dbReference type="EMBL" id="ODV59242.1"/>
    </source>
</evidence>
<keyword evidence="3" id="KW-0723">Serine/threonine-protein kinase</keyword>
<keyword evidence="8 11" id="KW-0067">ATP-binding</keyword>
<evidence type="ECO:0000256" key="8">
    <source>
        <dbReference type="ARBA" id="ARBA00022840"/>
    </source>
</evidence>
<dbReference type="Gene3D" id="2.60.40.150">
    <property type="entry name" value="C2 domain"/>
    <property type="match status" value="1"/>
</dbReference>
<evidence type="ECO:0000256" key="10">
    <source>
        <dbReference type="ARBA" id="ARBA00048679"/>
    </source>
</evidence>